<evidence type="ECO:0000313" key="2">
    <source>
        <dbReference type="Proteomes" id="UP001158576"/>
    </source>
</evidence>
<name>A0ABN7RVK3_OIKDI</name>
<keyword evidence="2" id="KW-1185">Reference proteome</keyword>
<dbReference type="InterPro" id="IPR038577">
    <property type="entry name" value="GT10-like_C_sf"/>
</dbReference>
<proteinExistence type="predicted"/>
<sequence>MTTSYRRDSDIPRPFGSKNDAIRNARYKNGVLIEDDEAHIRNIMKYKNPANTKYAAWIVSNCEATAGASQRFDYGQRLVEAGLKLDGYGECWNNTIIESPWHGDHGEPGLISKERVVEHRLIRSISPQESWCSC</sequence>
<protein>
    <submittedName>
        <fullName evidence="1">Oidioi.mRNA.OKI2018_I69.PAR.g10569.t1.cds</fullName>
    </submittedName>
</protein>
<dbReference type="SUPFAM" id="SSF53756">
    <property type="entry name" value="UDP-Glycosyltransferase/glycogen phosphorylase"/>
    <property type="match status" value="1"/>
</dbReference>
<dbReference type="Proteomes" id="UP001158576">
    <property type="component" value="Chromosome PAR"/>
</dbReference>
<reference evidence="1 2" key="1">
    <citation type="submission" date="2021-04" db="EMBL/GenBank/DDBJ databases">
        <authorList>
            <person name="Bliznina A."/>
        </authorList>
    </citation>
    <scope>NUCLEOTIDE SEQUENCE [LARGE SCALE GENOMIC DNA]</scope>
</reference>
<dbReference type="EMBL" id="OU015568">
    <property type="protein sequence ID" value="CAG5084172.1"/>
    <property type="molecule type" value="Genomic_DNA"/>
</dbReference>
<organism evidence="1 2">
    <name type="scientific">Oikopleura dioica</name>
    <name type="common">Tunicate</name>
    <dbReference type="NCBI Taxonomy" id="34765"/>
    <lineage>
        <taxon>Eukaryota</taxon>
        <taxon>Metazoa</taxon>
        <taxon>Chordata</taxon>
        <taxon>Tunicata</taxon>
        <taxon>Appendicularia</taxon>
        <taxon>Copelata</taxon>
        <taxon>Oikopleuridae</taxon>
        <taxon>Oikopleura</taxon>
    </lineage>
</organism>
<evidence type="ECO:0000313" key="1">
    <source>
        <dbReference type="EMBL" id="CAG5084172.1"/>
    </source>
</evidence>
<accession>A0ABN7RVK3</accession>
<dbReference type="Gene3D" id="3.40.50.11660">
    <property type="entry name" value="Glycosyl transferase family 10, C-terminal domain"/>
    <property type="match status" value="1"/>
</dbReference>
<gene>
    <name evidence="1" type="ORF">OKIOD_LOCUS2127</name>
</gene>